<dbReference type="Gene3D" id="1.20.5.170">
    <property type="match status" value="1"/>
</dbReference>
<dbReference type="EMBL" id="JBFMIA010000001">
    <property type="protein sequence ID" value="MEW9500350.1"/>
    <property type="molecule type" value="Genomic_DNA"/>
</dbReference>
<dbReference type="InterPro" id="IPR027417">
    <property type="entry name" value="P-loop_NTPase"/>
</dbReference>
<dbReference type="Gene3D" id="3.40.50.300">
    <property type="entry name" value="P-loop containing nucleotide triphosphate hydrolases"/>
    <property type="match status" value="1"/>
</dbReference>
<keyword evidence="3" id="KW-1185">Reference proteome</keyword>
<dbReference type="GO" id="GO:0016787">
    <property type="term" value="F:hydrolase activity"/>
    <property type="evidence" value="ECO:0007669"/>
    <property type="project" value="UniProtKB-KW"/>
</dbReference>
<dbReference type="Gene3D" id="1.10.287.130">
    <property type="match status" value="1"/>
</dbReference>
<gene>
    <name evidence="2" type="primary">meaB</name>
    <name evidence="2" type="ORF">AB1471_00900</name>
</gene>
<evidence type="ECO:0000256" key="1">
    <source>
        <dbReference type="ARBA" id="ARBA00009625"/>
    </source>
</evidence>
<comment type="similarity">
    <text evidence="1">Belongs to the SIMIBI class G3E GTPase family. ArgK/MeaB subfamily.</text>
</comment>
<dbReference type="PANTHER" id="PTHR23408">
    <property type="entry name" value="METHYLMALONYL-COA MUTASE"/>
    <property type="match status" value="1"/>
</dbReference>
<dbReference type="CDD" id="cd03114">
    <property type="entry name" value="MMAA-like"/>
    <property type="match status" value="1"/>
</dbReference>
<sequence>MSDINHSSQQKRLKKRVFKKIDNDEWSIEELAQSIINGDRKALASGITLVESRANKHRKKAAQLIQLLLPNTGKSIRIGITGVPGAGKSTWIEAFGKKLVQEDHKIAVLAIDPSSSLSGGSILGDKTRMEELSHHQNVFIRPSPTAGTLGGVHRMTRETILLCEAASYDIILVETVGVGQSEVMVRGMVDFFLLLALTGGGDELQGMKKGIMELVDAIVINKADGDNKVRATKARNEYRQLLHYLQPATKGWQTKAITCSAIKGEGIVEIWELIERFIEEISESGVMEDRRKSQSLDWMKQMIHDRLFDEFMNIDGRKEELRRLKEGVIVGEVSPAEAVETLFTP</sequence>
<accession>A0ABV3PZ82</accession>
<dbReference type="Proteomes" id="UP001556040">
    <property type="component" value="Unassembled WGS sequence"/>
</dbReference>
<comment type="caution">
    <text evidence="2">The sequence shown here is derived from an EMBL/GenBank/DDBJ whole genome shotgun (WGS) entry which is preliminary data.</text>
</comment>
<dbReference type="EC" id="3.6.5.-" evidence="2"/>
<organism evidence="2 3">
    <name type="scientific">Jeotgalibacillus marinus</name>
    <dbReference type="NCBI Taxonomy" id="86667"/>
    <lineage>
        <taxon>Bacteria</taxon>
        <taxon>Bacillati</taxon>
        <taxon>Bacillota</taxon>
        <taxon>Bacilli</taxon>
        <taxon>Bacillales</taxon>
        <taxon>Caryophanaceae</taxon>
        <taxon>Jeotgalibacillus</taxon>
    </lineage>
</organism>
<dbReference type="SUPFAM" id="SSF52540">
    <property type="entry name" value="P-loop containing nucleoside triphosphate hydrolases"/>
    <property type="match status" value="1"/>
</dbReference>
<dbReference type="PANTHER" id="PTHR23408:SF3">
    <property type="entry name" value="METHYLMALONIC ACIDURIA TYPE A PROTEIN, MITOCHONDRIAL"/>
    <property type="match status" value="1"/>
</dbReference>
<proteinExistence type="inferred from homology"/>
<reference evidence="2 3" key="1">
    <citation type="journal article" date="1979" name="Int. J. Syst. Evol. Microbiol.">
        <title>Bacillus globisporus subsp. marinus subsp. nov.</title>
        <authorList>
            <person name="Liu H."/>
        </authorList>
    </citation>
    <scope>NUCLEOTIDE SEQUENCE [LARGE SCALE GENOMIC DNA]</scope>
    <source>
        <strain evidence="2 3">DSM 1297</strain>
    </source>
</reference>
<keyword evidence="2" id="KW-0378">Hydrolase</keyword>
<dbReference type="InterPro" id="IPR005129">
    <property type="entry name" value="GTPase_ArgK"/>
</dbReference>
<dbReference type="NCBIfam" id="TIGR00750">
    <property type="entry name" value="lao"/>
    <property type="match status" value="1"/>
</dbReference>
<dbReference type="Pfam" id="PF03308">
    <property type="entry name" value="MeaB"/>
    <property type="match status" value="1"/>
</dbReference>
<name>A0ABV3PZ82_9BACL</name>
<evidence type="ECO:0000313" key="2">
    <source>
        <dbReference type="EMBL" id="MEW9500350.1"/>
    </source>
</evidence>
<protein>
    <submittedName>
        <fullName evidence="2">Methylmalonyl Co-A mutase-associated GTPase MeaB</fullName>
        <ecNumber evidence="2">3.6.5.-</ecNumber>
    </submittedName>
</protein>
<dbReference type="NCBIfam" id="NF006958">
    <property type="entry name" value="PRK09435.1"/>
    <property type="match status" value="1"/>
</dbReference>
<dbReference type="RefSeq" id="WP_367777629.1">
    <property type="nucleotide sequence ID" value="NZ_JBFMIA010000001.1"/>
</dbReference>
<evidence type="ECO:0000313" key="3">
    <source>
        <dbReference type="Proteomes" id="UP001556040"/>
    </source>
</evidence>